<dbReference type="AlphaFoldDB" id="A0A4Z2I7K1"/>
<feature type="chain" id="PRO_5021377522" evidence="1">
    <location>
        <begin position="20"/>
        <end position="126"/>
    </location>
</feature>
<name>A0A4Z2I7K1_9TELE</name>
<evidence type="ECO:0000313" key="2">
    <source>
        <dbReference type="EMBL" id="TNN73928.1"/>
    </source>
</evidence>
<organism evidence="2 3">
    <name type="scientific">Liparis tanakae</name>
    <name type="common">Tanaka's snailfish</name>
    <dbReference type="NCBI Taxonomy" id="230148"/>
    <lineage>
        <taxon>Eukaryota</taxon>
        <taxon>Metazoa</taxon>
        <taxon>Chordata</taxon>
        <taxon>Craniata</taxon>
        <taxon>Vertebrata</taxon>
        <taxon>Euteleostomi</taxon>
        <taxon>Actinopterygii</taxon>
        <taxon>Neopterygii</taxon>
        <taxon>Teleostei</taxon>
        <taxon>Neoteleostei</taxon>
        <taxon>Acanthomorphata</taxon>
        <taxon>Eupercaria</taxon>
        <taxon>Perciformes</taxon>
        <taxon>Cottioidei</taxon>
        <taxon>Cottales</taxon>
        <taxon>Liparidae</taxon>
        <taxon>Liparis</taxon>
    </lineage>
</organism>
<accession>A0A4Z2I7K1</accession>
<evidence type="ECO:0000256" key="1">
    <source>
        <dbReference type="SAM" id="SignalP"/>
    </source>
</evidence>
<sequence>MQWSMLGLQLTVISRQWWALWCCADLSSGLNCGEKSSRDARVDKNKAVKQCAVDFAMDLVLSATSDDGARVLGEKKLALSFPQLWRFNTHLADRGSYRTLVPAWLDGQRPLLMKLKLPVKERKKRY</sequence>
<keyword evidence="1" id="KW-0732">Signal</keyword>
<comment type="caution">
    <text evidence="2">The sequence shown here is derived from an EMBL/GenBank/DDBJ whole genome shotgun (WGS) entry which is preliminary data.</text>
</comment>
<feature type="signal peptide" evidence="1">
    <location>
        <begin position="1"/>
        <end position="19"/>
    </location>
</feature>
<proteinExistence type="predicted"/>
<reference evidence="2 3" key="1">
    <citation type="submission" date="2019-03" db="EMBL/GenBank/DDBJ databases">
        <title>First draft genome of Liparis tanakae, snailfish: a comprehensive survey of snailfish specific genes.</title>
        <authorList>
            <person name="Kim W."/>
            <person name="Song I."/>
            <person name="Jeong J.-H."/>
            <person name="Kim D."/>
            <person name="Kim S."/>
            <person name="Ryu S."/>
            <person name="Song J.Y."/>
            <person name="Lee S.K."/>
        </authorList>
    </citation>
    <scope>NUCLEOTIDE SEQUENCE [LARGE SCALE GENOMIC DNA]</scope>
    <source>
        <tissue evidence="2">Muscle</tissue>
    </source>
</reference>
<evidence type="ECO:0000313" key="3">
    <source>
        <dbReference type="Proteomes" id="UP000314294"/>
    </source>
</evidence>
<gene>
    <name evidence="2" type="ORF">EYF80_015945</name>
</gene>
<dbReference type="Proteomes" id="UP000314294">
    <property type="component" value="Unassembled WGS sequence"/>
</dbReference>
<dbReference type="EMBL" id="SRLO01000120">
    <property type="protein sequence ID" value="TNN73928.1"/>
    <property type="molecule type" value="Genomic_DNA"/>
</dbReference>
<protein>
    <submittedName>
        <fullName evidence="2">Uncharacterized protein</fullName>
    </submittedName>
</protein>
<keyword evidence="3" id="KW-1185">Reference proteome</keyword>